<reference evidence="2 3" key="1">
    <citation type="submission" date="2021-07" db="EMBL/GenBank/DDBJ databases">
        <title>The Aristolochia fimbriata genome: insights into angiosperm evolution, floral development and chemical biosynthesis.</title>
        <authorList>
            <person name="Jiao Y."/>
        </authorList>
    </citation>
    <scope>NUCLEOTIDE SEQUENCE [LARGE SCALE GENOMIC DNA]</scope>
    <source>
        <strain evidence="2">IBCAS-2021</strain>
        <tissue evidence="2">Leaf</tissue>
    </source>
</reference>
<keyword evidence="3" id="KW-1185">Reference proteome</keyword>
<dbReference type="AlphaFoldDB" id="A0AAV7ERL1"/>
<evidence type="ECO:0000256" key="1">
    <source>
        <dbReference type="SAM" id="MobiDB-lite"/>
    </source>
</evidence>
<accession>A0AAV7ERL1</accession>
<comment type="caution">
    <text evidence="2">The sequence shown here is derived from an EMBL/GenBank/DDBJ whole genome shotgun (WGS) entry which is preliminary data.</text>
</comment>
<feature type="compositionally biased region" description="Basic and acidic residues" evidence="1">
    <location>
        <begin position="9"/>
        <end position="40"/>
    </location>
</feature>
<proteinExistence type="predicted"/>
<evidence type="ECO:0000313" key="2">
    <source>
        <dbReference type="EMBL" id="KAG9450730.1"/>
    </source>
</evidence>
<gene>
    <name evidence="2" type="ORF">H6P81_010695</name>
</gene>
<sequence>MPRGVLYRGAREAKAASRRPVSDMNHREGVSHPMPREEVVTTKSQSGVKRRRRRRPSSGRERRKKKNRLLEDGVQCDGSFQGDNFEILEVMRGWEEGEERRRGRETARNRDLRENAGVVSDLGDGDVEWERIGWGDIDTEEDRLMLRSAAEALQWRLKLRQWMTDLASLINGSVTEE</sequence>
<dbReference type="EMBL" id="JAINDJ010000004">
    <property type="protein sequence ID" value="KAG9450730.1"/>
    <property type="molecule type" value="Genomic_DNA"/>
</dbReference>
<protein>
    <submittedName>
        <fullName evidence="2">Uncharacterized protein</fullName>
    </submittedName>
</protein>
<feature type="compositionally biased region" description="Basic residues" evidence="1">
    <location>
        <begin position="48"/>
        <end position="67"/>
    </location>
</feature>
<evidence type="ECO:0000313" key="3">
    <source>
        <dbReference type="Proteomes" id="UP000825729"/>
    </source>
</evidence>
<feature type="region of interest" description="Disordered" evidence="1">
    <location>
        <begin position="1"/>
        <end position="73"/>
    </location>
</feature>
<dbReference type="Proteomes" id="UP000825729">
    <property type="component" value="Unassembled WGS sequence"/>
</dbReference>
<name>A0AAV7ERL1_ARIFI</name>
<organism evidence="2 3">
    <name type="scientific">Aristolochia fimbriata</name>
    <name type="common">White veined hardy Dutchman's pipe vine</name>
    <dbReference type="NCBI Taxonomy" id="158543"/>
    <lineage>
        <taxon>Eukaryota</taxon>
        <taxon>Viridiplantae</taxon>
        <taxon>Streptophyta</taxon>
        <taxon>Embryophyta</taxon>
        <taxon>Tracheophyta</taxon>
        <taxon>Spermatophyta</taxon>
        <taxon>Magnoliopsida</taxon>
        <taxon>Magnoliidae</taxon>
        <taxon>Piperales</taxon>
        <taxon>Aristolochiaceae</taxon>
        <taxon>Aristolochia</taxon>
    </lineage>
</organism>